<feature type="transmembrane region" description="Helical" evidence="1">
    <location>
        <begin position="194"/>
        <end position="210"/>
    </location>
</feature>
<evidence type="ECO:0000313" key="2">
    <source>
        <dbReference type="EMBL" id="QEY26840.1"/>
    </source>
</evidence>
<feature type="transmembrane region" description="Helical" evidence="1">
    <location>
        <begin position="12"/>
        <end position="34"/>
    </location>
</feature>
<dbReference type="OrthoDB" id="7057004at2"/>
<dbReference type="EMBL" id="CP031700">
    <property type="protein sequence ID" value="QEY26840.1"/>
    <property type="molecule type" value="Genomic_DNA"/>
</dbReference>
<evidence type="ECO:0000256" key="1">
    <source>
        <dbReference type="SAM" id="Phobius"/>
    </source>
</evidence>
<keyword evidence="3" id="KW-1185">Reference proteome</keyword>
<dbReference type="Pfam" id="PF06912">
    <property type="entry name" value="DUF1275"/>
    <property type="match status" value="1"/>
</dbReference>
<proteinExistence type="predicted"/>
<organism evidence="2 3">
    <name type="scientific">Neisseria zalophi</name>
    <dbReference type="NCBI Taxonomy" id="640030"/>
    <lineage>
        <taxon>Bacteria</taxon>
        <taxon>Pseudomonadati</taxon>
        <taxon>Pseudomonadota</taxon>
        <taxon>Betaproteobacteria</taxon>
        <taxon>Neisseriales</taxon>
        <taxon>Neisseriaceae</taxon>
        <taxon>Neisseria</taxon>
    </lineage>
</organism>
<reference evidence="2 3" key="1">
    <citation type="submission" date="2018-08" db="EMBL/GenBank/DDBJ databases">
        <title>Neisseria zalophi ATCC BAA-2455 complete genome.</title>
        <authorList>
            <person name="Veseli I.A."/>
            <person name="Buttler R."/>
            <person name="Mascarenhas dos Santos A.C."/>
            <person name="Pombert J.-F."/>
        </authorList>
    </citation>
    <scope>NUCLEOTIDE SEQUENCE [LARGE SCALE GENOMIC DNA]</scope>
    <source>
        <strain evidence="2 3">ATCC BAA-2455</strain>
    </source>
</reference>
<dbReference type="RefSeq" id="WP_151052494.1">
    <property type="nucleotide sequence ID" value="NZ_CP031700.1"/>
</dbReference>
<dbReference type="AlphaFoldDB" id="A0A5J6Q1M8"/>
<dbReference type="KEGG" id="nzl:D0T92_10065"/>
<keyword evidence="1" id="KW-0472">Membrane</keyword>
<evidence type="ECO:0000313" key="3">
    <source>
        <dbReference type="Proteomes" id="UP000325713"/>
    </source>
</evidence>
<dbReference type="PANTHER" id="PTHR37314:SF4">
    <property type="entry name" value="UPF0700 TRANSMEMBRANE PROTEIN YOAK"/>
    <property type="match status" value="1"/>
</dbReference>
<name>A0A5J6Q1M8_9NEIS</name>
<protein>
    <submittedName>
        <fullName evidence="2">DUF1275 domain-containing protein</fullName>
    </submittedName>
</protein>
<dbReference type="InterPro" id="IPR010699">
    <property type="entry name" value="DUF1275"/>
</dbReference>
<dbReference type="PANTHER" id="PTHR37314">
    <property type="entry name" value="SLR0142 PROTEIN"/>
    <property type="match status" value="1"/>
</dbReference>
<dbReference type="Proteomes" id="UP000325713">
    <property type="component" value="Chromosome"/>
</dbReference>
<feature type="transmembrane region" description="Helical" evidence="1">
    <location>
        <begin position="54"/>
        <end position="75"/>
    </location>
</feature>
<keyword evidence="1" id="KW-1133">Transmembrane helix</keyword>
<sequence>MSDKIHERLEFGMVLAAIAGGLDAYTYLVHGEVFAGLQTGNFILLGIRLGQGSWAVLVNYAIPIIAFFSGVLLASHIQTKIIKNQQLWFLIFETAILLFVGLFSPVMPHLLVNALLSIAAAMQLQAFTKLKGKPFTSLMMTGNLRNLSTNFFGGYINHDPDKKIAFQDTFLILASFAFGALLNGFFVTYFAQRTILFSLIFLGIAIFLLIKDKQAFL</sequence>
<keyword evidence="1" id="KW-0812">Transmembrane</keyword>
<feature type="transmembrane region" description="Helical" evidence="1">
    <location>
        <begin position="170"/>
        <end position="188"/>
    </location>
</feature>
<gene>
    <name evidence="2" type="ORF">D0T92_10065</name>
</gene>
<accession>A0A5J6Q1M8</accession>
<feature type="transmembrane region" description="Helical" evidence="1">
    <location>
        <begin position="87"/>
        <end position="104"/>
    </location>
</feature>